<gene>
    <name evidence="4" type="ORF">MW290_07465</name>
</gene>
<evidence type="ECO:0000313" key="5">
    <source>
        <dbReference type="Proteomes" id="UP001056201"/>
    </source>
</evidence>
<accession>A0ABY4S017</accession>
<comment type="similarity">
    <text evidence="1">Belongs to the bacterial ring-hydroxylating dioxygenase beta subunit family.</text>
</comment>
<dbReference type="CDD" id="cd00667">
    <property type="entry name" value="ring_hydroxylating_dioxygenases_beta"/>
    <property type="match status" value="1"/>
</dbReference>
<name>A0ABY4S017_AQUTE</name>
<dbReference type="Gene3D" id="3.10.450.50">
    <property type="match status" value="1"/>
</dbReference>
<dbReference type="InterPro" id="IPR017640">
    <property type="entry name" value="Anthranilate_1-2-diOase_ssu"/>
</dbReference>
<evidence type="ECO:0000259" key="3">
    <source>
        <dbReference type="Pfam" id="PF13577"/>
    </source>
</evidence>
<sequence length="158" mass="18221">MDQQLILWLEINALQQRYVHLLDSGQLDQWPELFTEDAEYKIISKENDDRGLPAPIVFCRNRAMMRDRVVATRHANIYEAHTYRHAVSGLTIERIDGDVVETTSSYIVVNTGLAGDSVVYQAGCYRDTVVKVDGQWRYRRKHAVYDTSRVYTLLATPI</sequence>
<protein>
    <submittedName>
        <fullName evidence="4">Aromatic-ring-hydroxylating dioxygenase subunit beta</fullName>
    </submittedName>
</protein>
<evidence type="ECO:0000256" key="1">
    <source>
        <dbReference type="ARBA" id="ARBA00009570"/>
    </source>
</evidence>
<dbReference type="SUPFAM" id="SSF54427">
    <property type="entry name" value="NTF2-like"/>
    <property type="match status" value="1"/>
</dbReference>
<organism evidence="4 5">
    <name type="scientific">Aquincola tertiaricarbonis</name>
    <dbReference type="NCBI Taxonomy" id="391953"/>
    <lineage>
        <taxon>Bacteria</taxon>
        <taxon>Pseudomonadati</taxon>
        <taxon>Pseudomonadota</taxon>
        <taxon>Betaproteobacteria</taxon>
        <taxon>Burkholderiales</taxon>
        <taxon>Sphaerotilaceae</taxon>
        <taxon>Aquincola</taxon>
    </lineage>
</organism>
<dbReference type="InterPro" id="IPR032710">
    <property type="entry name" value="NTF2-like_dom_sf"/>
</dbReference>
<dbReference type="Pfam" id="PF13577">
    <property type="entry name" value="SnoaL_4"/>
    <property type="match status" value="1"/>
</dbReference>
<dbReference type="InterPro" id="IPR037401">
    <property type="entry name" value="SnoaL-like"/>
</dbReference>
<feature type="domain" description="SnoaL-like" evidence="3">
    <location>
        <begin position="9"/>
        <end position="140"/>
    </location>
</feature>
<evidence type="ECO:0000313" key="4">
    <source>
        <dbReference type="EMBL" id="URI05785.1"/>
    </source>
</evidence>
<dbReference type="GO" id="GO:0051213">
    <property type="term" value="F:dioxygenase activity"/>
    <property type="evidence" value="ECO:0007669"/>
    <property type="project" value="UniProtKB-KW"/>
</dbReference>
<keyword evidence="2" id="KW-0560">Oxidoreductase</keyword>
<reference evidence="4" key="1">
    <citation type="submission" date="2022-05" db="EMBL/GenBank/DDBJ databases">
        <title>An RpoN-dependent PEP-CTERM gene is involved in floc formation of an Aquincola tertiaricarbonis strain.</title>
        <authorList>
            <person name="Qiu D."/>
            <person name="Xia M."/>
        </authorList>
    </citation>
    <scope>NUCLEOTIDE SEQUENCE</scope>
    <source>
        <strain evidence="4">RN12</strain>
    </source>
</reference>
<dbReference type="Proteomes" id="UP001056201">
    <property type="component" value="Chromosome 1"/>
</dbReference>
<evidence type="ECO:0000256" key="2">
    <source>
        <dbReference type="ARBA" id="ARBA00023002"/>
    </source>
</evidence>
<dbReference type="InterPro" id="IPR000391">
    <property type="entry name" value="Rng_hydr_dOase-bsu"/>
</dbReference>
<keyword evidence="5" id="KW-1185">Reference proteome</keyword>
<dbReference type="NCBIfam" id="NF041685">
    <property type="entry name" value="ant_diox_AndAd"/>
    <property type="match status" value="1"/>
</dbReference>
<keyword evidence="4" id="KW-0223">Dioxygenase</keyword>
<proteinExistence type="inferred from homology"/>
<dbReference type="EMBL" id="CP097635">
    <property type="protein sequence ID" value="URI05785.1"/>
    <property type="molecule type" value="Genomic_DNA"/>
</dbReference>
<dbReference type="RefSeq" id="WP_250194050.1">
    <property type="nucleotide sequence ID" value="NZ_CP097635.1"/>
</dbReference>